<dbReference type="EMBL" id="BMGG01000002">
    <property type="protein sequence ID" value="GGC53688.1"/>
    <property type="molecule type" value="Genomic_DNA"/>
</dbReference>
<sequence length="62" mass="7077">MPNDPNARQPERHMPPIRREGYEISYLAKRHGITPSQARGLVSEYGSDWTKLDQAARALKKS</sequence>
<evidence type="ECO:0008006" key="3">
    <source>
        <dbReference type="Google" id="ProtNLM"/>
    </source>
</evidence>
<evidence type="ECO:0000313" key="1">
    <source>
        <dbReference type="EMBL" id="GGC53688.1"/>
    </source>
</evidence>
<name>A0A916U207_9HYPH</name>
<dbReference type="Proteomes" id="UP000637002">
    <property type="component" value="Unassembled WGS sequence"/>
</dbReference>
<organism evidence="1 2">
    <name type="scientific">Chelatococcus reniformis</name>
    <dbReference type="NCBI Taxonomy" id="1494448"/>
    <lineage>
        <taxon>Bacteria</taxon>
        <taxon>Pseudomonadati</taxon>
        <taxon>Pseudomonadota</taxon>
        <taxon>Alphaproteobacteria</taxon>
        <taxon>Hyphomicrobiales</taxon>
        <taxon>Chelatococcaceae</taxon>
        <taxon>Chelatococcus</taxon>
    </lineage>
</organism>
<reference evidence="1" key="1">
    <citation type="journal article" date="2014" name="Int. J. Syst. Evol. Microbiol.">
        <title>Complete genome sequence of Corynebacterium casei LMG S-19264T (=DSM 44701T), isolated from a smear-ripened cheese.</title>
        <authorList>
            <consortium name="US DOE Joint Genome Institute (JGI-PGF)"/>
            <person name="Walter F."/>
            <person name="Albersmeier A."/>
            <person name="Kalinowski J."/>
            <person name="Ruckert C."/>
        </authorList>
    </citation>
    <scope>NUCLEOTIDE SEQUENCE</scope>
    <source>
        <strain evidence="1">CGMCC 1.12919</strain>
    </source>
</reference>
<protein>
    <recommendedName>
        <fullName evidence="3">DUF3606 domain-containing protein</fullName>
    </recommendedName>
</protein>
<keyword evidence="2" id="KW-1185">Reference proteome</keyword>
<dbReference type="AlphaFoldDB" id="A0A916U207"/>
<comment type="caution">
    <text evidence="1">The sequence shown here is derived from an EMBL/GenBank/DDBJ whole genome shotgun (WGS) entry which is preliminary data.</text>
</comment>
<evidence type="ECO:0000313" key="2">
    <source>
        <dbReference type="Proteomes" id="UP000637002"/>
    </source>
</evidence>
<accession>A0A916U207</accession>
<reference evidence="1" key="2">
    <citation type="submission" date="2020-09" db="EMBL/GenBank/DDBJ databases">
        <authorList>
            <person name="Sun Q."/>
            <person name="Zhou Y."/>
        </authorList>
    </citation>
    <scope>NUCLEOTIDE SEQUENCE</scope>
    <source>
        <strain evidence="1">CGMCC 1.12919</strain>
    </source>
</reference>
<dbReference type="RefSeq" id="WP_188608130.1">
    <property type="nucleotide sequence ID" value="NZ_BMGG01000002.1"/>
</dbReference>
<proteinExistence type="predicted"/>
<gene>
    <name evidence="1" type="ORF">GCM10010994_10860</name>
</gene>